<evidence type="ECO:0000313" key="3">
    <source>
        <dbReference type="Proteomes" id="UP000476332"/>
    </source>
</evidence>
<accession>A0A6L9MM61</accession>
<name>A0A6L9MM61_9HYPH</name>
<evidence type="ECO:0000256" key="1">
    <source>
        <dbReference type="SAM" id="SignalP"/>
    </source>
</evidence>
<keyword evidence="1" id="KW-0732">Signal</keyword>
<dbReference type="EMBL" id="JAAAMJ010000020">
    <property type="protein sequence ID" value="NDV88811.1"/>
    <property type="molecule type" value="Genomic_DNA"/>
</dbReference>
<feature type="chain" id="PRO_5027006816" description="DUF2511 domain-containing protein" evidence="1">
    <location>
        <begin position="20"/>
        <end position="125"/>
    </location>
</feature>
<keyword evidence="3" id="KW-1185">Reference proteome</keyword>
<protein>
    <recommendedName>
        <fullName evidence="4">DUF2511 domain-containing protein</fullName>
    </recommendedName>
</protein>
<feature type="signal peptide" evidence="1">
    <location>
        <begin position="1"/>
        <end position="19"/>
    </location>
</feature>
<organism evidence="2 3">
    <name type="scientific">Aurantimonas aggregata</name>
    <dbReference type="NCBI Taxonomy" id="2047720"/>
    <lineage>
        <taxon>Bacteria</taxon>
        <taxon>Pseudomonadati</taxon>
        <taxon>Pseudomonadota</taxon>
        <taxon>Alphaproteobacteria</taxon>
        <taxon>Hyphomicrobiales</taxon>
        <taxon>Aurantimonadaceae</taxon>
        <taxon>Aurantimonas</taxon>
    </lineage>
</organism>
<sequence length="125" mass="13276">MFKSIIIAIALLVSAPAWADALSEGRDAIELHLVKAGRWNAVVCNSQDIGGNQFVYCHPVLDDSFGGLFAVTADGDRPVVHPVNGKAKQYMPDEAISAVDGSKVAVRPWTGEPVSIPDILSGFQS</sequence>
<evidence type="ECO:0008006" key="4">
    <source>
        <dbReference type="Google" id="ProtNLM"/>
    </source>
</evidence>
<dbReference type="RefSeq" id="WP_163045660.1">
    <property type="nucleotide sequence ID" value="NZ_JAAAMJ010000020.1"/>
</dbReference>
<dbReference type="AlphaFoldDB" id="A0A6L9MM61"/>
<proteinExistence type="predicted"/>
<evidence type="ECO:0000313" key="2">
    <source>
        <dbReference type="EMBL" id="NDV88811.1"/>
    </source>
</evidence>
<comment type="caution">
    <text evidence="2">The sequence shown here is derived from an EMBL/GenBank/DDBJ whole genome shotgun (WGS) entry which is preliminary data.</text>
</comment>
<gene>
    <name evidence="2" type="ORF">GTW51_19125</name>
</gene>
<reference evidence="2 3" key="1">
    <citation type="submission" date="2020-01" db="EMBL/GenBank/DDBJ databases">
        <title>Genomes of bacteria type strains.</title>
        <authorList>
            <person name="Chen J."/>
            <person name="Zhu S."/>
            <person name="Chen J."/>
        </authorList>
    </citation>
    <scope>NUCLEOTIDE SEQUENCE [LARGE SCALE GENOMIC DNA]</scope>
    <source>
        <strain evidence="2 3">KCTC 52919</strain>
    </source>
</reference>
<dbReference type="Proteomes" id="UP000476332">
    <property type="component" value="Unassembled WGS sequence"/>
</dbReference>